<dbReference type="PROSITE" id="PS51770">
    <property type="entry name" value="HOTDOG_ACOT"/>
    <property type="match status" value="2"/>
</dbReference>
<dbReference type="SUPFAM" id="SSF54637">
    <property type="entry name" value="Thioesterase/thiol ester dehydrase-isomerase"/>
    <property type="match status" value="2"/>
</dbReference>
<dbReference type="Gene3D" id="3.10.129.10">
    <property type="entry name" value="Hotdog Thioesterase"/>
    <property type="match status" value="2"/>
</dbReference>
<evidence type="ECO:0000313" key="4">
    <source>
        <dbReference type="EMBL" id="BBD73956.1"/>
    </source>
</evidence>
<dbReference type="PANTHER" id="PTHR11049">
    <property type="entry name" value="ACYL COENZYME A THIOESTER HYDROLASE"/>
    <property type="match status" value="1"/>
</dbReference>
<organism evidence="4 6">
    <name type="scientific">Sulfodiicoccus acidiphilus</name>
    <dbReference type="NCBI Taxonomy" id="1670455"/>
    <lineage>
        <taxon>Archaea</taxon>
        <taxon>Thermoproteota</taxon>
        <taxon>Thermoprotei</taxon>
        <taxon>Sulfolobales</taxon>
        <taxon>Sulfolobaceae</taxon>
        <taxon>Sulfodiicoccus</taxon>
    </lineage>
</organism>
<dbReference type="Proteomes" id="UP000276741">
    <property type="component" value="Chromosome"/>
</dbReference>
<dbReference type="Pfam" id="PF03061">
    <property type="entry name" value="4HBT"/>
    <property type="match status" value="2"/>
</dbReference>
<dbReference type="GeneID" id="38667797"/>
<dbReference type="KEGG" id="sacd:HS1genome_2345"/>
<gene>
    <name evidence="5" type="ORF">GCM10007116_20160</name>
    <name evidence="4" type="ORF">HS1genome_2345</name>
</gene>
<proteinExistence type="predicted"/>
<dbReference type="GO" id="GO:0005829">
    <property type="term" value="C:cytosol"/>
    <property type="evidence" value="ECO:0007669"/>
    <property type="project" value="TreeGrafter"/>
</dbReference>
<dbReference type="OrthoDB" id="15030at2157"/>
<accession>A0A348B704</accession>
<feature type="region of interest" description="Disordered" evidence="2">
    <location>
        <begin position="283"/>
        <end position="310"/>
    </location>
</feature>
<dbReference type="EMBL" id="BMQS01000025">
    <property type="protein sequence ID" value="GGU03188.1"/>
    <property type="molecule type" value="Genomic_DNA"/>
</dbReference>
<feature type="domain" description="HotDog ACOT-type" evidence="3">
    <location>
        <begin position="5"/>
        <end position="116"/>
    </location>
</feature>
<dbReference type="GO" id="GO:0052816">
    <property type="term" value="F:long-chain fatty acyl-CoA hydrolase activity"/>
    <property type="evidence" value="ECO:0007669"/>
    <property type="project" value="TreeGrafter"/>
</dbReference>
<reference evidence="4" key="3">
    <citation type="journal article" date="2019" name="BMC Res. Notes">
        <title>Complete genome sequence of the Sulfodiicoccus acidiphilus strain HS-1T, the first crenarchaeon that lacks polB3, isolated from an acidic hot spring in Ohwaku-dani, Hakone, Japan.</title>
        <authorList>
            <person name="Sakai H.D."/>
            <person name="Kurosawa N."/>
        </authorList>
    </citation>
    <scope>NUCLEOTIDE SEQUENCE</scope>
    <source>
        <strain evidence="4">HS-1</strain>
    </source>
</reference>
<sequence length="329" mass="36883">MPTIRETLVESYHLVNPADANPLGILHGGHMMDWLVNAGTLTASRVARGEVVLAFLDDVFFIRPVHVGDMVRIKAWVEYVGKSSMEVGVLAEAGKNSSNFSTATLSYMVFVAVSPRGEPREVATKVEPGRDEALYEAAKNRWLERRAKVADRRAKAEEVTPLAPDSEWKVTSYRIVLSSDTVYGNAMFGGRLLKILDELSDVVASRFAQGVVVTGNVDNMSFYWPMRVGDIVEVTTALNYVGKTSMEIGIKVICEDPYTGRRHHATTSYYTFVHLGSDARPAPVPQYVPKTEDEKKRWEEGKQRSEQRRRRLEEVKEIIEKGVFIMPSN</sequence>
<reference evidence="6" key="2">
    <citation type="submission" date="2018-04" db="EMBL/GenBank/DDBJ databases">
        <title>Complete genome sequence of Sulfodiicoccus acidiphilus strain HS-1.</title>
        <authorList>
            <person name="Sakai H.D."/>
            <person name="Kurosawa N."/>
        </authorList>
    </citation>
    <scope>NUCLEOTIDE SEQUENCE [LARGE SCALE GENOMIC DNA]</scope>
    <source>
        <strain evidence="6">HS-1</strain>
    </source>
</reference>
<dbReference type="InterPro" id="IPR029069">
    <property type="entry name" value="HotDog_dom_sf"/>
</dbReference>
<dbReference type="CDD" id="cd03442">
    <property type="entry name" value="BFIT_BACH"/>
    <property type="match status" value="2"/>
</dbReference>
<dbReference type="Proteomes" id="UP000616143">
    <property type="component" value="Unassembled WGS sequence"/>
</dbReference>
<name>A0A348B704_9CREN</name>
<dbReference type="EMBL" id="AP018553">
    <property type="protein sequence ID" value="BBD73956.1"/>
    <property type="molecule type" value="Genomic_DNA"/>
</dbReference>
<dbReference type="AlphaFoldDB" id="A0A348B704"/>
<keyword evidence="6" id="KW-1185">Reference proteome</keyword>
<reference evidence="5" key="1">
    <citation type="journal article" date="2014" name="Int. J. Syst. Evol. Microbiol.">
        <title>Complete genome sequence of Corynebacterium casei LMG S-19264T (=DSM 44701T), isolated from a smear-ripened cheese.</title>
        <authorList>
            <consortium name="US DOE Joint Genome Institute (JGI-PGF)"/>
            <person name="Walter F."/>
            <person name="Albersmeier A."/>
            <person name="Kalinowski J."/>
            <person name="Ruckert C."/>
        </authorList>
    </citation>
    <scope>NUCLEOTIDE SEQUENCE</scope>
    <source>
        <strain evidence="5">JCM 31740</strain>
    </source>
</reference>
<evidence type="ECO:0000256" key="1">
    <source>
        <dbReference type="ARBA" id="ARBA00022801"/>
    </source>
</evidence>
<dbReference type="InterPro" id="IPR040170">
    <property type="entry name" value="Cytosol_ACT"/>
</dbReference>
<dbReference type="PANTHER" id="PTHR11049:SF16">
    <property type="entry name" value="PROTEIN VDLD"/>
    <property type="match status" value="1"/>
</dbReference>
<dbReference type="InterPro" id="IPR033120">
    <property type="entry name" value="HOTDOG_ACOT"/>
</dbReference>
<dbReference type="InterPro" id="IPR006683">
    <property type="entry name" value="Thioestr_dom"/>
</dbReference>
<protein>
    <submittedName>
        <fullName evidence="4">Acyl-CoA thioesterase</fullName>
    </submittedName>
</protein>
<evidence type="ECO:0000313" key="5">
    <source>
        <dbReference type="EMBL" id="GGU03188.1"/>
    </source>
</evidence>
<feature type="domain" description="HotDog ACOT-type" evidence="3">
    <location>
        <begin position="166"/>
        <end position="278"/>
    </location>
</feature>
<feature type="compositionally biased region" description="Basic and acidic residues" evidence="2">
    <location>
        <begin position="290"/>
        <end position="310"/>
    </location>
</feature>
<evidence type="ECO:0000259" key="3">
    <source>
        <dbReference type="PROSITE" id="PS51770"/>
    </source>
</evidence>
<evidence type="ECO:0000256" key="2">
    <source>
        <dbReference type="SAM" id="MobiDB-lite"/>
    </source>
</evidence>
<keyword evidence="1" id="KW-0378">Hydrolase</keyword>
<dbReference type="RefSeq" id="WP_126451185.1">
    <property type="nucleotide sequence ID" value="NZ_AP018553.1"/>
</dbReference>
<dbReference type="GO" id="GO:0006637">
    <property type="term" value="P:acyl-CoA metabolic process"/>
    <property type="evidence" value="ECO:0007669"/>
    <property type="project" value="TreeGrafter"/>
</dbReference>
<reference evidence="5" key="4">
    <citation type="submission" date="2020-09" db="EMBL/GenBank/DDBJ databases">
        <authorList>
            <person name="Sun Q."/>
            <person name="Ohkuma M."/>
        </authorList>
    </citation>
    <scope>NUCLEOTIDE SEQUENCE</scope>
    <source>
        <strain evidence="5">JCM 31740</strain>
    </source>
</reference>
<evidence type="ECO:0000313" key="6">
    <source>
        <dbReference type="Proteomes" id="UP000276741"/>
    </source>
</evidence>